<accession>A0A1T4P062</accession>
<evidence type="ECO:0000313" key="1">
    <source>
        <dbReference type="EMBL" id="SJZ84875.1"/>
    </source>
</evidence>
<dbReference type="RefSeq" id="WP_078787612.1">
    <property type="nucleotide sequence ID" value="NZ_FMTO01000009.1"/>
</dbReference>
<protein>
    <submittedName>
        <fullName evidence="1">Uncharacterized protein</fullName>
    </submittedName>
</protein>
<dbReference type="AlphaFoldDB" id="A0A1T4P062"/>
<gene>
    <name evidence="1" type="ORF">SAMN02745110_01789</name>
</gene>
<organism evidence="1 2">
    <name type="scientific">Eubacterium ruminantium</name>
    <dbReference type="NCBI Taxonomy" id="42322"/>
    <lineage>
        <taxon>Bacteria</taxon>
        <taxon>Bacillati</taxon>
        <taxon>Bacillota</taxon>
        <taxon>Clostridia</taxon>
        <taxon>Eubacteriales</taxon>
        <taxon>Eubacteriaceae</taxon>
        <taxon>Eubacterium</taxon>
    </lineage>
</organism>
<dbReference type="Proteomes" id="UP000189857">
    <property type="component" value="Unassembled WGS sequence"/>
</dbReference>
<evidence type="ECO:0000313" key="2">
    <source>
        <dbReference type="Proteomes" id="UP000189857"/>
    </source>
</evidence>
<proteinExistence type="predicted"/>
<sequence>MYTYQMIGIADENGKTYECKYGTYSKEKGFEFYGDVIDMKCKVSPFINLLFHEDIWKLKPEVKKMSLQDIEKELGYKVQIVDPEIGTGKKISPERKKEVDDTIDVFKKLFGLDDIDLEDYC</sequence>
<keyword evidence="2" id="KW-1185">Reference proteome</keyword>
<name>A0A1T4P062_9FIRM</name>
<dbReference type="EMBL" id="FUXA01000010">
    <property type="protein sequence ID" value="SJZ84875.1"/>
    <property type="molecule type" value="Genomic_DNA"/>
</dbReference>
<reference evidence="1 2" key="1">
    <citation type="submission" date="2017-02" db="EMBL/GenBank/DDBJ databases">
        <authorList>
            <person name="Peterson S.W."/>
        </authorList>
    </citation>
    <scope>NUCLEOTIDE SEQUENCE [LARGE SCALE GENOMIC DNA]</scope>
    <source>
        <strain evidence="1 2">ATCC 17233</strain>
    </source>
</reference>